<dbReference type="GO" id="GO:0034993">
    <property type="term" value="C:meiotic nuclear membrane microtubule tethering complex"/>
    <property type="evidence" value="ECO:0007669"/>
    <property type="project" value="TreeGrafter"/>
</dbReference>
<comment type="subcellular location">
    <subcellularLocation>
        <location evidence="1">Membrane</location>
    </subcellularLocation>
</comment>
<evidence type="ECO:0000313" key="8">
    <source>
        <dbReference type="Proteomes" id="UP000024635"/>
    </source>
</evidence>
<name>A0A016TSP4_9BILA</name>
<dbReference type="GO" id="GO:0043495">
    <property type="term" value="F:protein-membrane adaptor activity"/>
    <property type="evidence" value="ECO:0007669"/>
    <property type="project" value="TreeGrafter"/>
</dbReference>
<dbReference type="Pfam" id="PF07738">
    <property type="entry name" value="Sad1_UNC"/>
    <property type="match status" value="1"/>
</dbReference>
<gene>
    <name evidence="7" type="primary">Acey_s0081.g1499</name>
    <name evidence="7" type="ORF">Y032_0081g1499</name>
</gene>
<keyword evidence="3 5" id="KW-1133">Transmembrane helix</keyword>
<dbReference type="Proteomes" id="UP000024635">
    <property type="component" value="Unassembled WGS sequence"/>
</dbReference>
<comment type="caution">
    <text evidence="7">The sequence shown here is derived from an EMBL/GenBank/DDBJ whole genome shotgun (WGS) entry which is preliminary data.</text>
</comment>
<dbReference type="PANTHER" id="PTHR12911">
    <property type="entry name" value="SAD1/UNC-84-LIKE PROTEIN-RELATED"/>
    <property type="match status" value="1"/>
</dbReference>
<keyword evidence="8" id="KW-1185">Reference proteome</keyword>
<accession>A0A016TSP4</accession>
<dbReference type="PANTHER" id="PTHR12911:SF8">
    <property type="entry name" value="KLAROID PROTEIN-RELATED"/>
    <property type="match status" value="1"/>
</dbReference>
<evidence type="ECO:0000256" key="3">
    <source>
        <dbReference type="ARBA" id="ARBA00022989"/>
    </source>
</evidence>
<dbReference type="InterPro" id="IPR045119">
    <property type="entry name" value="SUN1-5"/>
</dbReference>
<evidence type="ECO:0000256" key="5">
    <source>
        <dbReference type="SAM" id="Phobius"/>
    </source>
</evidence>
<keyword evidence="4 5" id="KW-0472">Membrane</keyword>
<evidence type="ECO:0000256" key="4">
    <source>
        <dbReference type="ARBA" id="ARBA00023136"/>
    </source>
</evidence>
<sequence>MHNYESVRVPTNHLKPTNWERLCWQWENLTFHLSLLWSRWLWFLTPMNISRMGFALVMIIALKQAVMHDTLPLGGLVRYEVTMDSMQMMDSRLEQFEKQQRMWQLVYQEKIQEMEKAMRVSIAELREDMKKAISELHNEVEKHGKEHDEDAKAAAEKLSSFHSQMADKLTVVEKQLTSRLSEVESRIVAANERIRTLGKSLKGRSMNETSKEASAEMKRSHAVNLASRSHGAFVVSHLTSKAASSSSVLLSLVDSVFPLETYNIAITERTHINPSEAFCFDGSEGTLTIRLWANTTVAAVEYEHDYWRDVVPISAPDQYDVIACMDHECEETTLLGACRYPSDENGGPAQMCEMQNHSVTTDQIQVVFRKNHGQQYTCVYLLRVLNWT</sequence>
<dbReference type="InterPro" id="IPR012919">
    <property type="entry name" value="SUN_dom"/>
</dbReference>
<organism evidence="7 8">
    <name type="scientific">Ancylostoma ceylanicum</name>
    <dbReference type="NCBI Taxonomy" id="53326"/>
    <lineage>
        <taxon>Eukaryota</taxon>
        <taxon>Metazoa</taxon>
        <taxon>Ecdysozoa</taxon>
        <taxon>Nematoda</taxon>
        <taxon>Chromadorea</taxon>
        <taxon>Rhabditida</taxon>
        <taxon>Rhabditina</taxon>
        <taxon>Rhabditomorpha</taxon>
        <taxon>Strongyloidea</taxon>
        <taxon>Ancylostomatidae</taxon>
        <taxon>Ancylostomatinae</taxon>
        <taxon>Ancylostoma</taxon>
    </lineage>
</organism>
<dbReference type="AlphaFoldDB" id="A0A016TSP4"/>
<keyword evidence="2 5" id="KW-0812">Transmembrane</keyword>
<dbReference type="OrthoDB" id="5856013at2759"/>
<feature type="domain" description="SUN" evidence="6">
    <location>
        <begin position="231"/>
        <end position="388"/>
    </location>
</feature>
<dbReference type="EMBL" id="JARK01001417">
    <property type="protein sequence ID" value="EYC05652.1"/>
    <property type="molecule type" value="Genomic_DNA"/>
</dbReference>
<evidence type="ECO:0000256" key="2">
    <source>
        <dbReference type="ARBA" id="ARBA00022692"/>
    </source>
</evidence>
<reference evidence="8" key="1">
    <citation type="journal article" date="2015" name="Nat. Genet.">
        <title>The genome and transcriptome of the zoonotic hookworm Ancylostoma ceylanicum identify infection-specific gene families.</title>
        <authorList>
            <person name="Schwarz E.M."/>
            <person name="Hu Y."/>
            <person name="Antoshechkin I."/>
            <person name="Miller M.M."/>
            <person name="Sternberg P.W."/>
            <person name="Aroian R.V."/>
        </authorList>
    </citation>
    <scope>NUCLEOTIDE SEQUENCE</scope>
    <source>
        <strain evidence="8">HY135</strain>
    </source>
</reference>
<evidence type="ECO:0000256" key="1">
    <source>
        <dbReference type="ARBA" id="ARBA00004370"/>
    </source>
</evidence>
<protein>
    <recommendedName>
        <fullName evidence="6">SUN domain-containing protein</fullName>
    </recommendedName>
</protein>
<proteinExistence type="predicted"/>
<dbReference type="PROSITE" id="PS51469">
    <property type="entry name" value="SUN"/>
    <property type="match status" value="1"/>
</dbReference>
<feature type="transmembrane region" description="Helical" evidence="5">
    <location>
        <begin position="40"/>
        <end position="62"/>
    </location>
</feature>
<evidence type="ECO:0000259" key="6">
    <source>
        <dbReference type="PROSITE" id="PS51469"/>
    </source>
</evidence>
<dbReference type="Gene3D" id="2.60.120.260">
    <property type="entry name" value="Galactose-binding domain-like"/>
    <property type="match status" value="1"/>
</dbReference>
<dbReference type="STRING" id="53326.A0A016TSP4"/>
<evidence type="ECO:0000313" key="7">
    <source>
        <dbReference type="EMBL" id="EYC05652.1"/>
    </source>
</evidence>